<reference evidence="7 12" key="2">
    <citation type="submission" date="2018-08" db="EMBL/GenBank/DDBJ databases">
        <title>A genome reference for cultivated species of the human gut microbiota.</title>
        <authorList>
            <person name="Zou Y."/>
            <person name="Xue W."/>
            <person name="Luo G."/>
        </authorList>
    </citation>
    <scope>NUCLEOTIDE SEQUENCE [LARGE SCALE GENOMIC DNA]</scope>
    <source>
        <strain evidence="7 12">AF37-12</strain>
    </source>
</reference>
<dbReference type="EMBL" id="WCRS01000023">
    <property type="protein sequence ID" value="KAB4469453.1"/>
    <property type="molecule type" value="Genomic_DNA"/>
</dbReference>
<dbReference type="Proteomes" id="UP000500882">
    <property type="component" value="Chromosome"/>
</dbReference>
<protein>
    <submittedName>
        <fullName evidence="2">Uncharacterized protein</fullName>
    </submittedName>
</protein>
<evidence type="ECO:0000313" key="14">
    <source>
        <dbReference type="Proteomes" id="UP000460317"/>
    </source>
</evidence>
<evidence type="ECO:0000313" key="17">
    <source>
        <dbReference type="Proteomes" id="UP001156218"/>
    </source>
</evidence>
<dbReference type="Proteomes" id="UP001156218">
    <property type="component" value="Chromosome"/>
</dbReference>
<dbReference type="EMBL" id="WCRW01000018">
    <property type="protein sequence ID" value="KAB4452125.1"/>
    <property type="molecule type" value="Genomic_DNA"/>
</dbReference>
<dbReference type="EMBL" id="CP083680">
    <property type="protein sequence ID" value="UYU68137.1"/>
    <property type="molecule type" value="Genomic_DNA"/>
</dbReference>
<dbReference type="Proteomes" id="UP001156216">
    <property type="component" value="Chromosome"/>
</dbReference>
<dbReference type="EMBL" id="CP083681">
    <property type="protein sequence ID" value="UYU70187.1"/>
    <property type="molecule type" value="Genomic_DNA"/>
</dbReference>
<reference evidence="6" key="6">
    <citation type="submission" date="2021-07" db="EMBL/GenBank/DDBJ databases">
        <title>Comparative genomics of Bacteroides fragilis group isolates reveals species-dependent resistance mechanisms and validates clinical tools for resistance prediction.</title>
        <authorList>
            <person name="Wallace M.J."/>
            <person name="Jean S."/>
            <person name="Wallace M.A."/>
            <person name="Carey-Ann B.D."/>
            <person name="Dantas G."/>
        </authorList>
    </citation>
    <scope>NUCLEOTIDE SEQUENCE</scope>
    <source>
        <strain evidence="6">BJH_160</strain>
    </source>
</reference>
<dbReference type="EMBL" id="JAHYQA010000007">
    <property type="protein sequence ID" value="MCE9238352.1"/>
    <property type="molecule type" value="Genomic_DNA"/>
</dbReference>
<reference evidence="8 17" key="5">
    <citation type="submission" date="2021-06" db="EMBL/GenBank/DDBJ databases">
        <title>Interrogation of the integrated mobile genetic elements in gut-associated Bacteroides with a consensus prediction approach.</title>
        <authorList>
            <person name="Campbell D.E."/>
            <person name="Leigh J.R."/>
            <person name="Kim T."/>
            <person name="England W."/>
            <person name="Whitaker R.J."/>
            <person name="Degnan P.H."/>
        </authorList>
    </citation>
    <scope>NUCLEOTIDE SEQUENCE</scope>
    <source>
        <strain evidence="10">VPI-3443</strain>
        <strain evidence="9">VPI-BTDOT2</strain>
        <strain evidence="8 17">WAL8669</strain>
    </source>
</reference>
<accession>A0A174TI57</accession>
<gene>
    <name evidence="1" type="ORF">BatF92_46800</name>
    <name evidence="7" type="ORF">DW011_24605</name>
    <name evidence="2" type="ORF">ERS852511_04232</name>
    <name evidence="5" type="ORF">GAN59_22040</name>
    <name evidence="3" type="ORF">GAN75_21130</name>
    <name evidence="4" type="ORF">GAN93_05005</name>
    <name evidence="6" type="ORF">K0H07_14485</name>
    <name evidence="9" type="ORF">KQP59_18165</name>
    <name evidence="8" type="ORF">KQP68_07615</name>
    <name evidence="10" type="ORF">KQP74_19555</name>
</gene>
<reference evidence="2 11" key="1">
    <citation type="submission" date="2015-09" db="EMBL/GenBank/DDBJ databases">
        <authorList>
            <consortium name="Pathogen Informatics"/>
        </authorList>
    </citation>
    <scope>NUCLEOTIDE SEQUENCE [LARGE SCALE GENOMIC DNA]</scope>
    <source>
        <strain evidence="2 11">2789STDY5834899</strain>
    </source>
</reference>
<dbReference type="Proteomes" id="UP001200544">
    <property type="component" value="Unassembled WGS sequence"/>
</dbReference>
<evidence type="ECO:0000313" key="2">
    <source>
        <dbReference type="EMBL" id="CUQ07528.1"/>
    </source>
</evidence>
<evidence type="ECO:0000313" key="15">
    <source>
        <dbReference type="Proteomes" id="UP000488521"/>
    </source>
</evidence>
<reference evidence="1 16" key="4">
    <citation type="submission" date="2020-02" db="EMBL/GenBank/DDBJ databases">
        <title>Whole-genome sequencing and comparative analysis of the genomes of Bacteroides thetaiotaomicron and Escherichia coli isolated from a healthy resident in Vietnam.</title>
        <authorList>
            <person name="Mohsin M."/>
            <person name="Tanaka K."/>
            <person name="Kawahara R."/>
            <person name="Kondo S."/>
            <person name="Noguchi H."/>
            <person name="Motooka D."/>
            <person name="Nakamura S."/>
            <person name="Khong D.T."/>
            <person name="Nguyen T.N."/>
            <person name="Tran H.T."/>
            <person name="Yamamoto Y."/>
        </authorList>
    </citation>
    <scope>NUCLEOTIDE SEQUENCE [LARGE SCALE GENOMIC DNA]</scope>
    <source>
        <strain evidence="1 16">F9-2</strain>
    </source>
</reference>
<dbReference type="EMBL" id="WCSB01000003">
    <property type="protein sequence ID" value="KAB4454215.1"/>
    <property type="molecule type" value="Genomic_DNA"/>
</dbReference>
<dbReference type="EMBL" id="CP083685">
    <property type="protein sequence ID" value="UYU90112.1"/>
    <property type="molecule type" value="Genomic_DNA"/>
</dbReference>
<organism evidence="2 11">
    <name type="scientific">Bacteroides thetaiotaomicron</name>
    <dbReference type="NCBI Taxonomy" id="818"/>
    <lineage>
        <taxon>Bacteria</taxon>
        <taxon>Pseudomonadati</taxon>
        <taxon>Bacteroidota</taxon>
        <taxon>Bacteroidia</taxon>
        <taxon>Bacteroidales</taxon>
        <taxon>Bacteroidaceae</taxon>
        <taxon>Bacteroides</taxon>
    </lineage>
</organism>
<sequence length="63" mass="7830">MKKLWKVWFSKRRHLYIEIARKHRSTPWRVYHLGHGGRGKTLKDMRILEELQQYGIISHIYPW</sequence>
<dbReference type="Proteomes" id="UP000460317">
    <property type="component" value="Unassembled WGS sequence"/>
</dbReference>
<evidence type="ECO:0000313" key="1">
    <source>
        <dbReference type="EMBL" id="BCA52738.1"/>
    </source>
</evidence>
<reference evidence="13 14" key="3">
    <citation type="journal article" date="2019" name="Nat. Med.">
        <title>A library of human gut bacterial isolates paired with longitudinal multiomics data enables mechanistic microbiome research.</title>
        <authorList>
            <person name="Poyet M."/>
            <person name="Groussin M."/>
            <person name="Gibbons S.M."/>
            <person name="Avila-Pacheco J."/>
            <person name="Jiang X."/>
            <person name="Kearney S.M."/>
            <person name="Perrotta A.R."/>
            <person name="Berdy B."/>
            <person name="Zhao S."/>
            <person name="Lieberman T.D."/>
            <person name="Swanson P.K."/>
            <person name="Smith M."/>
            <person name="Roesemann S."/>
            <person name="Alexander J.E."/>
            <person name="Rich S.A."/>
            <person name="Livny J."/>
            <person name="Vlamakis H."/>
            <person name="Clish C."/>
            <person name="Bullock K."/>
            <person name="Deik A."/>
            <person name="Scott J."/>
            <person name="Pierce K.A."/>
            <person name="Xavier R.J."/>
            <person name="Alm E.J."/>
        </authorList>
    </citation>
    <scope>NUCLEOTIDE SEQUENCE [LARGE SCALE GENOMIC DNA]</scope>
    <source>
        <strain evidence="5 15">BIOML-A156</strain>
        <strain evidence="3 13">BIOML-A160</strain>
        <strain evidence="4 14">BIOML-A165</strain>
    </source>
</reference>
<evidence type="ECO:0000313" key="16">
    <source>
        <dbReference type="Proteomes" id="UP000500882"/>
    </source>
</evidence>
<dbReference type="Proteomes" id="UP000095576">
    <property type="component" value="Unassembled WGS sequence"/>
</dbReference>
<proteinExistence type="predicted"/>
<dbReference type="RefSeq" id="WP_008763689.1">
    <property type="nucleotide sequence ID" value="NZ_AP022660.1"/>
</dbReference>
<evidence type="ECO:0000313" key="13">
    <source>
        <dbReference type="Proteomes" id="UP000436825"/>
    </source>
</evidence>
<dbReference type="Proteomes" id="UP000488521">
    <property type="component" value="Unassembled WGS sequence"/>
</dbReference>
<dbReference type="AlphaFoldDB" id="A0A174TI57"/>
<dbReference type="EMBL" id="AP022660">
    <property type="protein sequence ID" value="BCA52738.1"/>
    <property type="molecule type" value="Genomic_DNA"/>
</dbReference>
<evidence type="ECO:0000313" key="4">
    <source>
        <dbReference type="EMBL" id="KAB4454215.1"/>
    </source>
</evidence>
<name>A0A174TI57_BACT4</name>
<dbReference type="EMBL" id="CZAP01000021">
    <property type="protein sequence ID" value="CUQ07528.1"/>
    <property type="molecule type" value="Genomic_DNA"/>
</dbReference>
<evidence type="ECO:0000313" key="11">
    <source>
        <dbReference type="Proteomes" id="UP000095576"/>
    </source>
</evidence>
<evidence type="ECO:0000313" key="6">
    <source>
        <dbReference type="EMBL" id="MCE9238352.1"/>
    </source>
</evidence>
<dbReference type="Proteomes" id="UP001162960">
    <property type="component" value="Chromosome"/>
</dbReference>
<evidence type="ECO:0000313" key="9">
    <source>
        <dbReference type="EMBL" id="UYU70187.1"/>
    </source>
</evidence>
<evidence type="ECO:0000313" key="12">
    <source>
        <dbReference type="Proteomes" id="UP000283616"/>
    </source>
</evidence>
<dbReference type="Proteomes" id="UP000436825">
    <property type="component" value="Unassembled WGS sequence"/>
</dbReference>
<evidence type="ECO:0000313" key="10">
    <source>
        <dbReference type="EMBL" id="UYU90112.1"/>
    </source>
</evidence>
<evidence type="ECO:0000313" key="7">
    <source>
        <dbReference type="EMBL" id="RHL52579.1"/>
    </source>
</evidence>
<evidence type="ECO:0000313" key="3">
    <source>
        <dbReference type="EMBL" id="KAB4452125.1"/>
    </source>
</evidence>
<dbReference type="EMBL" id="QROV01000049">
    <property type="protein sequence ID" value="RHL52579.1"/>
    <property type="molecule type" value="Genomic_DNA"/>
</dbReference>
<evidence type="ECO:0000313" key="8">
    <source>
        <dbReference type="EMBL" id="UYU68137.1"/>
    </source>
</evidence>
<dbReference type="Proteomes" id="UP000283616">
    <property type="component" value="Unassembled WGS sequence"/>
</dbReference>
<evidence type="ECO:0000313" key="5">
    <source>
        <dbReference type="EMBL" id="KAB4469453.1"/>
    </source>
</evidence>